<evidence type="ECO:0000256" key="1">
    <source>
        <dbReference type="SAM" id="MobiDB-lite"/>
    </source>
</evidence>
<comment type="caution">
    <text evidence="2">The sequence shown here is derived from an EMBL/GenBank/DDBJ whole genome shotgun (WGS) entry which is preliminary data.</text>
</comment>
<proteinExistence type="predicted"/>
<sequence length="129" mass="14476">MELTSETKLERRLKSKLKNLLLKDHFREMGGDPEQFADWSRAVDRHFEIDGVGDLVAVGGKPAKSAIAELRQTSNLIDSPFQKQQKQSGGETGSDGVTYYHHDQLNEIIKADPIGAPQKIREGKIKFRS</sequence>
<dbReference type="EMBL" id="JAKKUT010000002">
    <property type="protein sequence ID" value="MDG2990736.1"/>
    <property type="molecule type" value="Genomic_DNA"/>
</dbReference>
<organism evidence="2 3">
    <name type="scientific">Candidatus Synechococcus calcipolaris G9</name>
    <dbReference type="NCBI Taxonomy" id="1497997"/>
    <lineage>
        <taxon>Bacteria</taxon>
        <taxon>Bacillati</taxon>
        <taxon>Cyanobacteriota</taxon>
        <taxon>Cyanophyceae</taxon>
        <taxon>Synechococcales</taxon>
        <taxon>Synechococcaceae</taxon>
        <taxon>Synechococcus</taxon>
    </lineage>
</organism>
<gene>
    <name evidence="2" type="ORF">L3556_07295</name>
</gene>
<accession>A0ABT6EY53</accession>
<evidence type="ECO:0000313" key="2">
    <source>
        <dbReference type="EMBL" id="MDG2990736.1"/>
    </source>
</evidence>
<keyword evidence="3" id="KW-1185">Reference proteome</keyword>
<feature type="region of interest" description="Disordered" evidence="1">
    <location>
        <begin position="78"/>
        <end position="97"/>
    </location>
</feature>
<evidence type="ECO:0000313" key="3">
    <source>
        <dbReference type="Proteomes" id="UP001154265"/>
    </source>
</evidence>
<reference evidence="2" key="1">
    <citation type="journal article" date="2022" name="Genome Biol. Evol.">
        <title>A New Gene Family Diagnostic for Intracellular Biomineralization of Amorphous Ca Carbonates by Cyanobacteria.</title>
        <authorList>
            <person name="Benzerara K."/>
            <person name="Duprat E."/>
            <person name="Bitard-Feildel T."/>
            <person name="Caumes G."/>
            <person name="Cassier-Chauvat C."/>
            <person name="Chauvat F."/>
            <person name="Dezi M."/>
            <person name="Diop S.I."/>
            <person name="Gaschignard G."/>
            <person name="Gorgen S."/>
            <person name="Gugger M."/>
            <person name="Lopez-Garcia P."/>
            <person name="Millet M."/>
            <person name="Skouri-Panet F."/>
            <person name="Moreira D."/>
            <person name="Callebaut I."/>
        </authorList>
    </citation>
    <scope>NUCLEOTIDE SEQUENCE</scope>
    <source>
        <strain evidence="2">G9</strain>
    </source>
</reference>
<dbReference type="Proteomes" id="UP001154265">
    <property type="component" value="Unassembled WGS sequence"/>
</dbReference>
<dbReference type="RefSeq" id="WP_277866637.1">
    <property type="nucleotide sequence ID" value="NZ_JAKKUT010000002.1"/>
</dbReference>
<reference evidence="2" key="2">
    <citation type="submission" date="2022-01" db="EMBL/GenBank/DDBJ databases">
        <authorList>
            <person name="Zivanovic Y."/>
            <person name="Moreira D."/>
            <person name="Lopez-Garcia P."/>
        </authorList>
    </citation>
    <scope>NUCLEOTIDE SEQUENCE</scope>
    <source>
        <strain evidence="2">G9</strain>
    </source>
</reference>
<name>A0ABT6EY53_9SYNE</name>
<protein>
    <submittedName>
        <fullName evidence="2">Uncharacterized protein</fullName>
    </submittedName>
</protein>
<feature type="compositionally biased region" description="Polar residues" evidence="1">
    <location>
        <begin position="78"/>
        <end position="89"/>
    </location>
</feature>